<reference evidence="2 3" key="1">
    <citation type="submission" date="2020-05" db="EMBL/GenBank/DDBJ databases">
        <title>Distinct polysaccharide utilization as determinants for interspecies competition between intestinal Prevotella spp.</title>
        <authorList>
            <person name="Galvez E.J.C."/>
            <person name="Iljazovic A."/>
            <person name="Strowig T."/>
        </authorList>
    </citation>
    <scope>NUCLEOTIDE SEQUENCE [LARGE SCALE GENOMIC DNA]</scope>
    <source>
        <strain evidence="2 3">PMUR</strain>
    </source>
</reference>
<dbReference type="InterPro" id="IPR036390">
    <property type="entry name" value="WH_DNA-bd_sf"/>
</dbReference>
<keyword evidence="3" id="KW-1185">Reference proteome</keyword>
<proteinExistence type="predicted"/>
<evidence type="ECO:0000313" key="2">
    <source>
        <dbReference type="EMBL" id="NPD91691.1"/>
    </source>
</evidence>
<dbReference type="PROSITE" id="PS50943">
    <property type="entry name" value="HTH_CROC1"/>
    <property type="match status" value="1"/>
</dbReference>
<organism evidence="2 3">
    <name type="scientific">Xylanibacter muris</name>
    <dbReference type="NCBI Taxonomy" id="2736290"/>
    <lineage>
        <taxon>Bacteria</taxon>
        <taxon>Pseudomonadati</taxon>
        <taxon>Bacteroidota</taxon>
        <taxon>Bacteroidia</taxon>
        <taxon>Bacteroidales</taxon>
        <taxon>Prevotellaceae</taxon>
        <taxon>Xylanibacter</taxon>
    </lineage>
</organism>
<dbReference type="Gene3D" id="1.10.10.60">
    <property type="entry name" value="Homeodomain-like"/>
    <property type="match status" value="1"/>
</dbReference>
<name>A0ABX2AP43_9BACT</name>
<dbReference type="InterPro" id="IPR001387">
    <property type="entry name" value="Cro/C1-type_HTH"/>
</dbReference>
<dbReference type="RefSeq" id="WP_172274757.1">
    <property type="nucleotide sequence ID" value="NZ_CASGMU010000005.1"/>
</dbReference>
<feature type="domain" description="HTH cro/C1-type" evidence="1">
    <location>
        <begin position="20"/>
        <end position="40"/>
    </location>
</feature>
<gene>
    <name evidence="2" type="ORF">HPS56_04875</name>
</gene>
<dbReference type="Pfam" id="PF01381">
    <property type="entry name" value="HTH_3"/>
    <property type="match status" value="1"/>
</dbReference>
<dbReference type="EMBL" id="JABKKF010000003">
    <property type="protein sequence ID" value="NPD91691.1"/>
    <property type="molecule type" value="Genomic_DNA"/>
</dbReference>
<evidence type="ECO:0000313" key="3">
    <source>
        <dbReference type="Proteomes" id="UP000714420"/>
    </source>
</evidence>
<dbReference type="Proteomes" id="UP000714420">
    <property type="component" value="Unassembled WGS sequence"/>
</dbReference>
<protein>
    <submittedName>
        <fullName evidence="2">Helix-turn-helix domain-containing protein</fullName>
    </submittedName>
</protein>
<dbReference type="SUPFAM" id="SSF46785">
    <property type="entry name" value="Winged helix' DNA-binding domain"/>
    <property type="match status" value="1"/>
</dbReference>
<accession>A0ABX2AP43</accession>
<evidence type="ECO:0000259" key="1">
    <source>
        <dbReference type="PROSITE" id="PS50943"/>
    </source>
</evidence>
<sequence length="147" mass="16502">MGKQNIDRKDIAKSLFLNGNYTQEEIADKVGTTRQTVSRWIKDGAWEELKASITITPAQILSGLNRQIIEINNNINGREGGKRFATVAEADTLAKLASAIKKIEQDVGIADIVDVGIRFTNWLRPLDLEKAKEFNDLLDAFIKDQMR</sequence>
<comment type="caution">
    <text evidence="2">The sequence shown here is derived from an EMBL/GenBank/DDBJ whole genome shotgun (WGS) entry which is preliminary data.</text>
</comment>